<sequence length="914" mass="103728">MGRQIFPDNQAFTFYDRKKFPRLSFEAGDEPVRAERIDDWLTELDMALSDRMKKFHPGSPMSGLLTKAPLLWGRQYGGAVDWTGDLSIPRELKTFQEWRDLGPYDGFKELEELELNVDATDFVDVKSDNGSVRLTVEQQQERFIRTFFPFCGKEKWAKLFEKDKVNEDDVITLKSPATFMIECIRCIGPVILQTIEPNSKNSVVQGDAANLEEYVRAMKEQHCRAGGFNEVLRSFCLMKSFSFGRFRGMRASNSYDNIAMILREFIIAHPKKGRYPEGTKLGNVTSLRCNRYSSESPEKWSPFMDIIAVYFVVGCLSAAQLEEIAHKIAKKSGCNFSEVGMRDLCNEKRFVFDEYDRMVNAKGHAQLKHLLMAADFTWQFGDIKSALDKIQEEYAQCSVREKPKVNAVQDDLESTKGVFEEEDTCNQITGGNRNGQKLDARTALNNTRYIVNTSSGEVYAKTNLVLNESELKRVNTGMYKKAFHLFNGPRKQNGGRPGTRSKEIVKRAMKKSHKVRGGRQQNYRAFAIDQSNGECSVQNTMLDELNRLELMNDDGSEYEDNVEMVEEEEVDSDYSTNGIGGSKAKVASGGSMAFENYEADFDLEFNSNLNLRFRKAKVFKSEGNTFILGKNGFVMNRIEMVIRQDELKILINGSQLDNLWNNLNSVPINKLKRNDGIFSIVLTEEKVVPLEKTPTLHEHIWEKSSSIFENMPPCRAFNPDGEKAWSRKLERIHQEMRNKNTVDEFVIDPNENVLDQQNGEKIKKRLRSILQKYRSVFEGSIGHVAGEEFVITGQIDSNKSDRSPNSAPLNYGRNLPESIQNGLENMLDELASQGVISYLPVGMEPENFLSFFGVAKQTAGTAKVELSANNIRIVVDFNRAGINDKTQYAARQADNIRRGGEFVGMPTNSTLFVS</sequence>
<protein>
    <submittedName>
        <fullName evidence="1">Uncharacterized protein</fullName>
    </submittedName>
</protein>
<gene>
    <name evidence="1" type="ORF">GSOID_T00017089001</name>
</gene>
<proteinExistence type="predicted"/>
<evidence type="ECO:0000313" key="1">
    <source>
        <dbReference type="EMBL" id="CBY07412.1"/>
    </source>
</evidence>
<organism evidence="1">
    <name type="scientific">Oikopleura dioica</name>
    <name type="common">Tunicate</name>
    <dbReference type="NCBI Taxonomy" id="34765"/>
    <lineage>
        <taxon>Eukaryota</taxon>
        <taxon>Metazoa</taxon>
        <taxon>Chordata</taxon>
        <taxon>Tunicata</taxon>
        <taxon>Appendicularia</taxon>
        <taxon>Copelata</taxon>
        <taxon>Oikopleuridae</taxon>
        <taxon>Oikopleura</taxon>
    </lineage>
</organism>
<dbReference type="AlphaFoldDB" id="E4X294"/>
<reference evidence="1" key="1">
    <citation type="journal article" date="2010" name="Science">
        <title>Plasticity of animal genome architecture unmasked by rapid evolution of a pelagic tunicate.</title>
        <authorList>
            <person name="Denoeud F."/>
            <person name="Henriet S."/>
            <person name="Mungpakdee S."/>
            <person name="Aury J.M."/>
            <person name="Da Silva C."/>
            <person name="Brinkmann H."/>
            <person name="Mikhaleva J."/>
            <person name="Olsen L.C."/>
            <person name="Jubin C."/>
            <person name="Canestro C."/>
            <person name="Bouquet J.M."/>
            <person name="Danks G."/>
            <person name="Poulain J."/>
            <person name="Campsteijn C."/>
            <person name="Adamski M."/>
            <person name="Cross I."/>
            <person name="Yadetie F."/>
            <person name="Muffato M."/>
            <person name="Louis A."/>
            <person name="Butcher S."/>
            <person name="Tsagkogeorga G."/>
            <person name="Konrad A."/>
            <person name="Singh S."/>
            <person name="Jensen M.F."/>
            <person name="Cong E.H."/>
            <person name="Eikeseth-Otteraa H."/>
            <person name="Noel B."/>
            <person name="Anthouard V."/>
            <person name="Porcel B.M."/>
            <person name="Kachouri-Lafond R."/>
            <person name="Nishino A."/>
            <person name="Ugolini M."/>
            <person name="Chourrout P."/>
            <person name="Nishida H."/>
            <person name="Aasland R."/>
            <person name="Huzurbazar S."/>
            <person name="Westhof E."/>
            <person name="Delsuc F."/>
            <person name="Lehrach H."/>
            <person name="Reinhardt R."/>
            <person name="Weissenbach J."/>
            <person name="Roy S.W."/>
            <person name="Artiguenave F."/>
            <person name="Postlethwait J.H."/>
            <person name="Manak J.R."/>
            <person name="Thompson E.M."/>
            <person name="Jaillon O."/>
            <person name="Du Pasquier L."/>
            <person name="Boudinot P."/>
            <person name="Liberles D.A."/>
            <person name="Volff J.N."/>
            <person name="Philippe H."/>
            <person name="Lenhard B."/>
            <person name="Roest Crollius H."/>
            <person name="Wincker P."/>
            <person name="Chourrout D."/>
        </authorList>
    </citation>
    <scope>NUCLEOTIDE SEQUENCE [LARGE SCALE GENOMIC DNA]</scope>
</reference>
<dbReference type="EMBL" id="FN653022">
    <property type="protein sequence ID" value="CBY07412.1"/>
    <property type="molecule type" value="Genomic_DNA"/>
</dbReference>
<dbReference type="Proteomes" id="UP000001307">
    <property type="component" value="Unassembled WGS sequence"/>
</dbReference>
<name>E4X294_OIKDI</name>
<dbReference type="InParanoid" id="E4X294"/>
<keyword evidence="2" id="KW-1185">Reference proteome</keyword>
<evidence type="ECO:0000313" key="2">
    <source>
        <dbReference type="Proteomes" id="UP000001307"/>
    </source>
</evidence>
<accession>E4X294</accession>